<dbReference type="InterPro" id="IPR050567">
    <property type="entry name" value="Mitochondrial_Carrier"/>
</dbReference>
<feature type="repeat" description="Solcar" evidence="9">
    <location>
        <begin position="2"/>
        <end position="85"/>
    </location>
</feature>
<dbReference type="EMBL" id="OU015569">
    <property type="protein sequence ID" value="CAG5099726.1"/>
    <property type="molecule type" value="Genomic_DNA"/>
</dbReference>
<evidence type="ECO:0000256" key="1">
    <source>
        <dbReference type="ARBA" id="ARBA00004225"/>
    </source>
</evidence>
<keyword evidence="12" id="KW-1185">Reference proteome</keyword>
<feature type="compositionally biased region" description="Basic and acidic residues" evidence="10">
    <location>
        <begin position="409"/>
        <end position="428"/>
    </location>
</feature>
<keyword evidence="6" id="KW-1133">Transmembrane helix</keyword>
<dbReference type="Gene3D" id="1.50.40.10">
    <property type="entry name" value="Mitochondrial carrier domain"/>
    <property type="match status" value="2"/>
</dbReference>
<dbReference type="PANTHER" id="PTHR45624:SF4">
    <property type="entry name" value="CONGESTED-LIKE TRACHEA PROTEIN-RELATED"/>
    <property type="match status" value="1"/>
</dbReference>
<keyword evidence="5" id="KW-0677">Repeat</keyword>
<evidence type="ECO:0000256" key="8">
    <source>
        <dbReference type="ARBA" id="ARBA00023136"/>
    </source>
</evidence>
<evidence type="ECO:0000256" key="9">
    <source>
        <dbReference type="PROSITE-ProRule" id="PRU00282"/>
    </source>
</evidence>
<feature type="region of interest" description="Disordered" evidence="10">
    <location>
        <begin position="712"/>
        <end position="762"/>
    </location>
</feature>
<comment type="subcellular location">
    <subcellularLocation>
        <location evidence="1">Mitochondrion membrane</location>
        <topology evidence="1">Multi-pass membrane protein</topology>
    </subcellularLocation>
</comment>
<name>A0ABN7SR83_OIKDI</name>
<evidence type="ECO:0000256" key="5">
    <source>
        <dbReference type="ARBA" id="ARBA00022737"/>
    </source>
</evidence>
<dbReference type="PANTHER" id="PTHR45624">
    <property type="entry name" value="MITOCHONDRIAL BASIC AMINO ACIDS TRANSPORTER-RELATED"/>
    <property type="match status" value="1"/>
</dbReference>
<evidence type="ECO:0000256" key="7">
    <source>
        <dbReference type="ARBA" id="ARBA00023128"/>
    </source>
</evidence>
<evidence type="ECO:0000256" key="4">
    <source>
        <dbReference type="ARBA" id="ARBA00022692"/>
    </source>
</evidence>
<reference evidence="11 12" key="1">
    <citation type="submission" date="2021-04" db="EMBL/GenBank/DDBJ databases">
        <authorList>
            <person name="Bliznina A."/>
        </authorList>
    </citation>
    <scope>NUCLEOTIDE SEQUENCE [LARGE SCALE GENOMIC DNA]</scope>
</reference>
<organism evidence="11 12">
    <name type="scientific">Oikopleura dioica</name>
    <name type="common">Tunicate</name>
    <dbReference type="NCBI Taxonomy" id="34765"/>
    <lineage>
        <taxon>Eukaryota</taxon>
        <taxon>Metazoa</taxon>
        <taxon>Chordata</taxon>
        <taxon>Tunicata</taxon>
        <taxon>Appendicularia</taxon>
        <taxon>Copelata</taxon>
        <taxon>Oikopleuridae</taxon>
        <taxon>Oikopleura</taxon>
    </lineage>
</organism>
<evidence type="ECO:0000256" key="10">
    <source>
        <dbReference type="SAM" id="MobiDB-lite"/>
    </source>
</evidence>
<evidence type="ECO:0000313" key="12">
    <source>
        <dbReference type="Proteomes" id="UP001158576"/>
    </source>
</evidence>
<evidence type="ECO:0000313" key="11">
    <source>
        <dbReference type="EMBL" id="CAG5099726.1"/>
    </source>
</evidence>
<feature type="compositionally biased region" description="Basic and acidic residues" evidence="10">
    <location>
        <begin position="611"/>
        <end position="629"/>
    </location>
</feature>
<keyword evidence="7" id="KW-0496">Mitochondrion</keyword>
<feature type="compositionally biased region" description="Polar residues" evidence="10">
    <location>
        <begin position="727"/>
        <end position="741"/>
    </location>
</feature>
<dbReference type="PROSITE" id="PS50920">
    <property type="entry name" value="SOLCAR"/>
    <property type="match status" value="3"/>
</dbReference>
<comment type="similarity">
    <text evidence="2">Belongs to the mitochondrial carrier (TC 2.A.29) family.</text>
</comment>
<evidence type="ECO:0000256" key="6">
    <source>
        <dbReference type="ARBA" id="ARBA00022989"/>
    </source>
</evidence>
<dbReference type="InterPro" id="IPR023395">
    <property type="entry name" value="MCP_dom_sf"/>
</dbReference>
<sequence>MSDPVKSFISGGAGGMAAVVVGQPFDMVKVQLQSSNHYKGSLDCAKDMVRTQGVRSLYRGVMAPLTGVTPIFALSFAGNAAGCNMVRKITGHEKLSYGELFCGGMLAGVYSTIIMAPGERIKCLLQVAKPGQYKGMGDCAKECLVKYKATDKQPDNNLKTMKKQLIADGGVRNLYRGTVLTLARDVPASGCYFGMYAYIKDQLTPEGQEMSISSILVAGGLAGMANWAIGIPPDTLKTRFQTDISGRYAGIKDVYAEVMAEGGFKQMFRGFGVVMMRAFPANAACFLAMELTKSGLDKLWIARFLTPAEGQGRFVAKNLSQVFNSLDRRETDRTVPRQQQVQIVRKTAEKVLPPPTQVVRQASPVEQQHQQYGQNQQSLLQVANSGSAESSFRPRAVTAPSMTTKRRKEVNLDYKRKENERREQREIEYANARAGNQDESLDEQSDRTQNNKYRFAFKKNKIKENKEDFSQPKAMPRSSRKKMDGGVSPTRELSAQSAPTEDHEIAKLRNRSASASSNSDLKKKRTRRRRGRKTTGNGQDEGQVSELTMEEAINWIRQDAPPIADVYDHEAHARIEKEHGCEVKIVNGTTYFTPSTDRMQYGQVSSQSHSNENDFRGHSQWRSPDDGRYPESNSATTQYADRFNKNIYSQSAPLQPRIVKGEVSSTSHDYKAFGDKLRTIWAQQDTKSKKDIWDDLGTGKLANESVLSVIDSEPKTSAKSSVPDRSIWSNGPASTLESNASPPKPIRKPNVWEPRPQEQAGSFGFNSFEREASPVDYFNSSKFHPRMDVLSLDTRDNDELSFHYDQANINSNLSSVPYSPLTRISSG</sequence>
<feature type="compositionally biased region" description="Polar residues" evidence="10">
    <location>
        <begin position="601"/>
        <end position="610"/>
    </location>
</feature>
<dbReference type="SUPFAM" id="SSF103506">
    <property type="entry name" value="Mitochondrial carrier"/>
    <property type="match status" value="1"/>
</dbReference>
<evidence type="ECO:0000256" key="2">
    <source>
        <dbReference type="ARBA" id="ARBA00006375"/>
    </source>
</evidence>
<keyword evidence="4 9" id="KW-0812">Transmembrane</keyword>
<keyword evidence="3" id="KW-0813">Transport</keyword>
<evidence type="ECO:0000256" key="3">
    <source>
        <dbReference type="ARBA" id="ARBA00022448"/>
    </source>
</evidence>
<feature type="region of interest" description="Disordered" evidence="10">
    <location>
        <begin position="382"/>
        <end position="545"/>
    </location>
</feature>
<proteinExistence type="inferred from homology"/>
<gene>
    <name evidence="11" type="ORF">OKIOD_LOCUS8213</name>
</gene>
<feature type="region of interest" description="Disordered" evidence="10">
    <location>
        <begin position="601"/>
        <end position="634"/>
    </location>
</feature>
<dbReference type="InterPro" id="IPR018108">
    <property type="entry name" value="MCP_transmembrane"/>
</dbReference>
<protein>
    <submittedName>
        <fullName evidence="11">Oidioi.mRNA.OKI2018_I69.XSR.g16655.t1.cds</fullName>
    </submittedName>
</protein>
<feature type="compositionally biased region" description="Basic residues" evidence="10">
    <location>
        <begin position="522"/>
        <end position="533"/>
    </location>
</feature>
<keyword evidence="8 9" id="KW-0472">Membrane</keyword>
<feature type="repeat" description="Solcar" evidence="9">
    <location>
        <begin position="210"/>
        <end position="295"/>
    </location>
</feature>
<dbReference type="Pfam" id="PF00153">
    <property type="entry name" value="Mito_carr"/>
    <property type="match status" value="3"/>
</dbReference>
<dbReference type="Proteomes" id="UP001158576">
    <property type="component" value="Chromosome XSR"/>
</dbReference>
<feature type="repeat" description="Solcar" evidence="9">
    <location>
        <begin position="95"/>
        <end position="202"/>
    </location>
</feature>
<accession>A0ABN7SR83</accession>